<organism evidence="2 3">
    <name type="scientific">Eleusine coracana subsp. coracana</name>
    <dbReference type="NCBI Taxonomy" id="191504"/>
    <lineage>
        <taxon>Eukaryota</taxon>
        <taxon>Viridiplantae</taxon>
        <taxon>Streptophyta</taxon>
        <taxon>Embryophyta</taxon>
        <taxon>Tracheophyta</taxon>
        <taxon>Spermatophyta</taxon>
        <taxon>Magnoliopsida</taxon>
        <taxon>Liliopsida</taxon>
        <taxon>Poales</taxon>
        <taxon>Poaceae</taxon>
        <taxon>PACMAD clade</taxon>
        <taxon>Chloridoideae</taxon>
        <taxon>Cynodonteae</taxon>
        <taxon>Eleusininae</taxon>
        <taxon>Eleusine</taxon>
    </lineage>
</organism>
<feature type="region of interest" description="Disordered" evidence="1">
    <location>
        <begin position="69"/>
        <end position="94"/>
    </location>
</feature>
<evidence type="ECO:0000313" key="3">
    <source>
        <dbReference type="Proteomes" id="UP001054889"/>
    </source>
</evidence>
<gene>
    <name evidence="2" type="primary">gb24157</name>
    <name evidence="2" type="ORF">PR202_gb24157</name>
</gene>
<protein>
    <submittedName>
        <fullName evidence="2">Uncharacterized protein</fullName>
    </submittedName>
</protein>
<dbReference type="EMBL" id="BQKI01000088">
    <property type="protein sequence ID" value="GJN35386.1"/>
    <property type="molecule type" value="Genomic_DNA"/>
</dbReference>
<reference evidence="2" key="1">
    <citation type="journal article" date="2018" name="DNA Res.">
        <title>Multiple hybrid de novo genome assembly of finger millet, an orphan allotetraploid crop.</title>
        <authorList>
            <person name="Hatakeyama M."/>
            <person name="Aluri S."/>
            <person name="Balachadran M.T."/>
            <person name="Sivarajan S.R."/>
            <person name="Patrignani A."/>
            <person name="Gruter S."/>
            <person name="Poveda L."/>
            <person name="Shimizu-Inatsugi R."/>
            <person name="Baeten J."/>
            <person name="Francoijs K.J."/>
            <person name="Nataraja K.N."/>
            <person name="Reddy Y.A.N."/>
            <person name="Phadnis S."/>
            <person name="Ravikumar R.L."/>
            <person name="Schlapbach R."/>
            <person name="Sreeman S.M."/>
            <person name="Shimizu K.K."/>
        </authorList>
    </citation>
    <scope>NUCLEOTIDE SEQUENCE</scope>
</reference>
<evidence type="ECO:0000313" key="2">
    <source>
        <dbReference type="EMBL" id="GJN35386.1"/>
    </source>
</evidence>
<sequence length="94" mass="9705">MARDYPDPATRDALKACGLLYGSGLVPALRLHRQYAAARNWAAAKSLLLLTDHAGIGCGAVLTDAPPAGGGWPAPTATSTSSLPWPPRLLNAVT</sequence>
<accession>A0AAV5FM81</accession>
<proteinExistence type="predicted"/>
<feature type="compositionally biased region" description="Low complexity" evidence="1">
    <location>
        <begin position="69"/>
        <end position="80"/>
    </location>
</feature>
<dbReference type="AlphaFoldDB" id="A0AAV5FM81"/>
<evidence type="ECO:0000256" key="1">
    <source>
        <dbReference type="SAM" id="MobiDB-lite"/>
    </source>
</evidence>
<keyword evidence="3" id="KW-1185">Reference proteome</keyword>
<comment type="caution">
    <text evidence="2">The sequence shown here is derived from an EMBL/GenBank/DDBJ whole genome shotgun (WGS) entry which is preliminary data.</text>
</comment>
<reference evidence="2" key="2">
    <citation type="submission" date="2021-12" db="EMBL/GenBank/DDBJ databases">
        <title>Resequencing data analysis of finger millet.</title>
        <authorList>
            <person name="Hatakeyama M."/>
            <person name="Aluri S."/>
            <person name="Balachadran M.T."/>
            <person name="Sivarajan S.R."/>
            <person name="Poveda L."/>
            <person name="Shimizu-Inatsugi R."/>
            <person name="Schlapbach R."/>
            <person name="Sreeman S.M."/>
            <person name="Shimizu K.K."/>
        </authorList>
    </citation>
    <scope>NUCLEOTIDE SEQUENCE</scope>
</reference>
<dbReference type="Proteomes" id="UP001054889">
    <property type="component" value="Unassembled WGS sequence"/>
</dbReference>
<name>A0AAV5FM81_ELECO</name>